<keyword evidence="1" id="KW-0732">Signal</keyword>
<dbReference type="EMBL" id="HE573022">
    <property type="protein sequence ID" value="CCC48496.1"/>
    <property type="molecule type" value="Genomic_DNA"/>
</dbReference>
<sequence length="159" mass="17808">MALLRCSALLLFGRRCAQRTLPVLLAGKRSNATTCGEDPLQDSVRMLYSMEQFHKRCQEEEGRRQVERQAWEAIRKLPDTAVDDAAAADVVDILSSWCYFSRFWARGMQGPAEDDESTVSPAEITIPIVERRAQTAVRAIAADMAPPPRANPLDEVLEF</sequence>
<reference evidence="3" key="1">
    <citation type="journal article" date="2012" name="Proc. Natl. Acad. Sci. U.S.A.">
        <title>Antigenic diversity is generated by distinct evolutionary mechanisms in African trypanosome species.</title>
        <authorList>
            <person name="Jackson A.P."/>
            <person name="Berry A."/>
            <person name="Aslett M."/>
            <person name="Allison H.C."/>
            <person name="Burton P."/>
            <person name="Vavrova-Anderson J."/>
            <person name="Brown R."/>
            <person name="Browne H."/>
            <person name="Corton N."/>
            <person name="Hauser H."/>
            <person name="Gamble J."/>
            <person name="Gilderthorp R."/>
            <person name="Marcello L."/>
            <person name="McQuillan J."/>
            <person name="Otto T.D."/>
            <person name="Quail M.A."/>
            <person name="Sanders M.J."/>
            <person name="van Tonder A."/>
            <person name="Ginger M.L."/>
            <person name="Field M.C."/>
            <person name="Barry J.D."/>
            <person name="Hertz-Fowler C."/>
            <person name="Berriman M."/>
        </authorList>
    </citation>
    <scope>NUCLEOTIDE SEQUENCE</scope>
    <source>
        <strain evidence="3">Y486</strain>
    </source>
</reference>
<evidence type="ECO:0000259" key="2">
    <source>
        <dbReference type="Pfam" id="PF26165"/>
    </source>
</evidence>
<feature type="domain" description="RNA-editing substrate-binding complex 7 protein" evidence="2">
    <location>
        <begin position="31"/>
        <end position="111"/>
    </location>
</feature>
<gene>
    <name evidence="3" type="ORF">TVY486_0602870</name>
</gene>
<feature type="chain" id="PRO_5003410174" description="RNA-editing substrate-binding complex 7 protein domain-containing protein" evidence="1">
    <location>
        <begin position="19"/>
        <end position="159"/>
    </location>
</feature>
<dbReference type="Pfam" id="PF26165">
    <property type="entry name" value="RESC7"/>
    <property type="match status" value="1"/>
</dbReference>
<protein>
    <recommendedName>
        <fullName evidence="2">RNA-editing substrate-binding complex 7 protein domain-containing protein</fullName>
    </recommendedName>
</protein>
<name>G0TX07_TRYVY</name>
<dbReference type="InterPro" id="IPR058774">
    <property type="entry name" value="RESC7"/>
</dbReference>
<evidence type="ECO:0000313" key="3">
    <source>
        <dbReference type="EMBL" id="CCC48496.1"/>
    </source>
</evidence>
<feature type="signal peptide" evidence="1">
    <location>
        <begin position="1"/>
        <end position="18"/>
    </location>
</feature>
<accession>G0TX07</accession>
<evidence type="ECO:0000256" key="1">
    <source>
        <dbReference type="SAM" id="SignalP"/>
    </source>
</evidence>
<organism evidence="3">
    <name type="scientific">Trypanosoma vivax (strain Y486)</name>
    <dbReference type="NCBI Taxonomy" id="1055687"/>
    <lineage>
        <taxon>Eukaryota</taxon>
        <taxon>Discoba</taxon>
        <taxon>Euglenozoa</taxon>
        <taxon>Kinetoplastea</taxon>
        <taxon>Metakinetoplastina</taxon>
        <taxon>Trypanosomatida</taxon>
        <taxon>Trypanosomatidae</taxon>
        <taxon>Trypanosoma</taxon>
        <taxon>Duttonella</taxon>
    </lineage>
</organism>
<dbReference type="OMA" id="FIRCKSR"/>
<dbReference type="AlphaFoldDB" id="G0TX07"/>
<dbReference type="VEuPathDB" id="TriTrypDB:TvY486_0602870"/>
<dbReference type="CDD" id="cd23679">
    <property type="entry name" value="RESC7"/>
    <property type="match status" value="1"/>
</dbReference>
<proteinExistence type="predicted"/>